<evidence type="ECO:0000313" key="1">
    <source>
        <dbReference type="EMBL" id="KAK8204414.1"/>
    </source>
</evidence>
<keyword evidence="2" id="KW-1185">Reference proteome</keyword>
<organism evidence="1 2">
    <name type="scientific">Zalaria obscura</name>
    <dbReference type="NCBI Taxonomy" id="2024903"/>
    <lineage>
        <taxon>Eukaryota</taxon>
        <taxon>Fungi</taxon>
        <taxon>Dikarya</taxon>
        <taxon>Ascomycota</taxon>
        <taxon>Pezizomycotina</taxon>
        <taxon>Dothideomycetes</taxon>
        <taxon>Dothideomycetidae</taxon>
        <taxon>Dothideales</taxon>
        <taxon>Zalariaceae</taxon>
        <taxon>Zalaria</taxon>
    </lineage>
</organism>
<dbReference type="Proteomes" id="UP001320706">
    <property type="component" value="Unassembled WGS sequence"/>
</dbReference>
<comment type="caution">
    <text evidence="1">The sequence shown here is derived from an EMBL/GenBank/DDBJ whole genome shotgun (WGS) entry which is preliminary data.</text>
</comment>
<dbReference type="EMBL" id="JAMKPW020000027">
    <property type="protein sequence ID" value="KAK8204414.1"/>
    <property type="molecule type" value="Genomic_DNA"/>
</dbReference>
<gene>
    <name evidence="1" type="ORF">M8818_005143</name>
</gene>
<evidence type="ECO:0000313" key="2">
    <source>
        <dbReference type="Proteomes" id="UP001320706"/>
    </source>
</evidence>
<reference evidence="1" key="1">
    <citation type="submission" date="2024-02" db="EMBL/GenBank/DDBJ databases">
        <title>Metagenome Assembled Genome of Zalaria obscura JY119.</title>
        <authorList>
            <person name="Vighnesh L."/>
            <person name="Jagadeeshwari U."/>
            <person name="Venkata Ramana C."/>
            <person name="Sasikala C."/>
        </authorList>
    </citation>
    <scope>NUCLEOTIDE SEQUENCE</scope>
    <source>
        <strain evidence="1">JY119</strain>
    </source>
</reference>
<name>A0ACC3SEA3_9PEZI</name>
<protein>
    <submittedName>
        <fullName evidence="1">Uncharacterized protein</fullName>
    </submittedName>
</protein>
<sequence>MSAPVAPQGLLSSGEAESRVVGQAYPPPSTGRQERAVWGTVAEHLIHGCVLGRAGPEYCWLDADSEKFVHARFVVVLGILLCLL</sequence>
<proteinExistence type="predicted"/>
<accession>A0ACC3SEA3</accession>